<evidence type="ECO:0000256" key="12">
    <source>
        <dbReference type="ARBA" id="ARBA00023235"/>
    </source>
</evidence>
<keyword evidence="11 15" id="KW-0234">DNA repair</keyword>
<dbReference type="Gene3D" id="1.10.3170.10">
    <property type="entry name" value="Recbcd, chain B, domain 2"/>
    <property type="match status" value="1"/>
</dbReference>
<evidence type="ECO:0000256" key="13">
    <source>
        <dbReference type="ARBA" id="ARBA00034617"/>
    </source>
</evidence>
<proteinExistence type="inferred from homology"/>
<feature type="domain" description="UvrD-like helicase ATP-binding" evidence="18">
    <location>
        <begin position="13"/>
        <end position="469"/>
    </location>
</feature>
<dbReference type="InterPro" id="IPR011335">
    <property type="entry name" value="Restrct_endonuc-II-like"/>
</dbReference>
<keyword evidence="8 15" id="KW-0067">ATP-binding</keyword>
<comment type="domain">
    <text evidence="15">The C-terminal domain has nuclease activity and interacts with RecD. It interacts with RecA, facilitating its loading onto ssDNA.</text>
</comment>
<dbReference type="GO" id="GO:0005829">
    <property type="term" value="C:cytosol"/>
    <property type="evidence" value="ECO:0007669"/>
    <property type="project" value="TreeGrafter"/>
</dbReference>
<comment type="subunit">
    <text evidence="15">Heterotrimer of RecB, RecC and RecD. All subunits contribute to DNA-binding. Interacts with RecA.</text>
</comment>
<feature type="binding site" evidence="15">
    <location>
        <position position="1111"/>
    </location>
    <ligand>
        <name>Mg(2+)</name>
        <dbReference type="ChEBI" id="CHEBI:18420"/>
    </ligand>
</feature>
<keyword evidence="9 15" id="KW-0460">Magnesium</keyword>
<dbReference type="InterPro" id="IPR004586">
    <property type="entry name" value="RecB"/>
</dbReference>
<dbReference type="InterPro" id="IPR027417">
    <property type="entry name" value="P-loop_NTPase"/>
</dbReference>
<dbReference type="AlphaFoldDB" id="A0A377HWP1"/>
<dbReference type="GO" id="GO:0008854">
    <property type="term" value="F:exodeoxyribonuclease V activity"/>
    <property type="evidence" value="ECO:0007669"/>
    <property type="project" value="UniProtKB-EC"/>
</dbReference>
<feature type="compositionally biased region" description="Low complexity" evidence="17">
    <location>
        <begin position="1"/>
        <end position="17"/>
    </location>
</feature>
<evidence type="ECO:0000256" key="5">
    <source>
        <dbReference type="ARBA" id="ARBA00022801"/>
    </source>
</evidence>
<feature type="domain" description="UvrD-like helicase C-terminal" evidence="19">
    <location>
        <begin position="493"/>
        <end position="759"/>
    </location>
</feature>
<comment type="cofactor">
    <cofactor evidence="15">
        <name>Mg(2+)</name>
        <dbReference type="ChEBI" id="CHEBI:18420"/>
    </cofactor>
    <text evidence="15">Binds 1 Mg(2+) ion per subunit.</text>
</comment>
<dbReference type="STRING" id="733.B0186_01790"/>
<evidence type="ECO:0000259" key="19">
    <source>
        <dbReference type="PROSITE" id="PS51217"/>
    </source>
</evidence>
<evidence type="ECO:0000256" key="8">
    <source>
        <dbReference type="ARBA" id="ARBA00022840"/>
    </source>
</evidence>
<evidence type="ECO:0000256" key="16">
    <source>
        <dbReference type="PROSITE-ProRule" id="PRU00560"/>
    </source>
</evidence>
<keyword evidence="5 15" id="KW-0378">Hydrolase</keyword>
<keyword evidence="21" id="KW-1185">Reference proteome</keyword>
<dbReference type="GO" id="GO:0009338">
    <property type="term" value="C:exodeoxyribonuclease V complex"/>
    <property type="evidence" value="ECO:0007669"/>
    <property type="project" value="TreeGrafter"/>
</dbReference>
<feature type="active site" description="For nuclease activity" evidence="15">
    <location>
        <position position="1124"/>
    </location>
</feature>
<dbReference type="GO" id="GO:0003677">
    <property type="term" value="F:DNA binding"/>
    <property type="evidence" value="ECO:0007669"/>
    <property type="project" value="UniProtKB-UniRule"/>
</dbReference>
<comment type="catalytic activity">
    <reaction evidence="13 15">
        <text>Couples ATP hydrolysis with the unwinding of duplex DNA by translocating in the 3'-5' direction.</text>
        <dbReference type="EC" id="5.6.2.4"/>
    </reaction>
</comment>
<dbReference type="EC" id="3.1.11.5" evidence="15"/>
<dbReference type="GO" id="GO:0043138">
    <property type="term" value="F:3'-5' DNA helicase activity"/>
    <property type="evidence" value="ECO:0007669"/>
    <property type="project" value="UniProtKB-UniRule"/>
</dbReference>
<feature type="binding site" evidence="15">
    <location>
        <position position="1000"/>
    </location>
    <ligand>
        <name>Mg(2+)</name>
        <dbReference type="ChEBI" id="CHEBI:18420"/>
    </ligand>
</feature>
<feature type="region of interest" description="Nuclease activity, interacts with RecD and RecA" evidence="15">
    <location>
        <begin position="915"/>
        <end position="1215"/>
    </location>
</feature>
<evidence type="ECO:0000256" key="15">
    <source>
        <dbReference type="HAMAP-Rule" id="MF_01485"/>
    </source>
</evidence>
<dbReference type="PANTHER" id="PTHR11070:SF23">
    <property type="entry name" value="RECBCD ENZYME SUBUNIT RECB"/>
    <property type="match status" value="1"/>
</dbReference>
<comment type="domain">
    <text evidence="15">The N-terminal DNA-binding domain is a ssDNA-dependent ATPase and has ATP-dependent 3'-5' helicase function. This domain interacts with RecC.</text>
</comment>
<dbReference type="Gene3D" id="1.10.486.10">
    <property type="entry name" value="PCRA, domain 4"/>
    <property type="match status" value="1"/>
</dbReference>
<keyword evidence="1 15" id="KW-0540">Nuclease</keyword>
<dbReference type="SUPFAM" id="SSF52540">
    <property type="entry name" value="P-loop containing nucleoside triphosphate hydrolases"/>
    <property type="match status" value="1"/>
</dbReference>
<dbReference type="GO" id="GO:0016887">
    <property type="term" value="F:ATP hydrolysis activity"/>
    <property type="evidence" value="ECO:0007669"/>
    <property type="project" value="RHEA"/>
</dbReference>
<evidence type="ECO:0000259" key="18">
    <source>
        <dbReference type="PROSITE" id="PS51198"/>
    </source>
</evidence>
<protein>
    <recommendedName>
        <fullName evidence="15">RecBCD enzyme subunit RecB</fullName>
        <ecNumber evidence="15">3.1.11.5</ecNumber>
        <ecNumber evidence="15">5.6.2.4</ecNumber>
    </recommendedName>
    <alternativeName>
        <fullName evidence="15">DNA 3'-5' helicase subunit RecB</fullName>
    </alternativeName>
    <alternativeName>
        <fullName evidence="15">Exonuclease V subunit RecB</fullName>
        <shortName evidence="15">ExoV subunit RecB</shortName>
    </alternativeName>
    <alternativeName>
        <fullName evidence="15">Helicase/nuclease RecBCD subunit RecB</fullName>
    </alternativeName>
</protein>
<dbReference type="InterPro" id="IPR014017">
    <property type="entry name" value="DNA_helicase_UvrD-like_C"/>
</dbReference>
<evidence type="ECO:0000256" key="11">
    <source>
        <dbReference type="ARBA" id="ARBA00023204"/>
    </source>
</evidence>
<dbReference type="PANTHER" id="PTHR11070">
    <property type="entry name" value="UVRD / RECB / PCRA DNA HELICASE FAMILY MEMBER"/>
    <property type="match status" value="1"/>
</dbReference>
<dbReference type="PROSITE" id="PS51217">
    <property type="entry name" value="UVRD_HELICASE_CTER"/>
    <property type="match status" value="1"/>
</dbReference>
<dbReference type="CDD" id="cd22352">
    <property type="entry name" value="RecB_C-like"/>
    <property type="match status" value="1"/>
</dbReference>
<dbReference type="PROSITE" id="PS51198">
    <property type="entry name" value="UVRD_HELICASE_ATP_BIND"/>
    <property type="match status" value="1"/>
</dbReference>
<dbReference type="HAMAP" id="MF_01485">
    <property type="entry name" value="RecB"/>
    <property type="match status" value="1"/>
</dbReference>
<evidence type="ECO:0000256" key="17">
    <source>
        <dbReference type="SAM" id="MobiDB-lite"/>
    </source>
</evidence>
<comment type="function">
    <text evidence="15">A helicase/nuclease that prepares dsDNA breaks (DSB) for recombinational DNA repair. Binds to DSBs and unwinds DNA via a highly rapid and processive ATP-dependent bidirectional helicase activity. Unwinds dsDNA until it encounters a Chi (crossover hotspot instigator) sequence from the 3' direction. Cuts ssDNA a few nucleotides 3' to the Chi site. The properties and activities of the enzyme are changed at Chi. The Chi-altered holoenzyme produces a long 3'-ssDNA overhang and facilitates RecA-binding to the ssDNA for homologous DNA recombination and repair. Holoenzyme degrades any linearized DNA that is unable to undergo homologous recombination. In the holoenzyme this subunit contributes ATPase, 3'-5' helicase, exonuclease activity and loads RecA onto ssDNA.</text>
</comment>
<evidence type="ECO:0000256" key="3">
    <source>
        <dbReference type="ARBA" id="ARBA00022741"/>
    </source>
</evidence>
<comment type="catalytic activity">
    <reaction evidence="14 15">
        <text>ATP + H2O = ADP + phosphate + H(+)</text>
        <dbReference type="Rhea" id="RHEA:13065"/>
        <dbReference type="ChEBI" id="CHEBI:15377"/>
        <dbReference type="ChEBI" id="CHEBI:15378"/>
        <dbReference type="ChEBI" id="CHEBI:30616"/>
        <dbReference type="ChEBI" id="CHEBI:43474"/>
        <dbReference type="ChEBI" id="CHEBI:456216"/>
        <dbReference type="EC" id="5.6.2.4"/>
    </reaction>
</comment>
<dbReference type="GO" id="GO:0005524">
    <property type="term" value="F:ATP binding"/>
    <property type="evidence" value="ECO:0007669"/>
    <property type="project" value="UniProtKB-UniRule"/>
</dbReference>
<dbReference type="Gene3D" id="3.90.320.10">
    <property type="match status" value="1"/>
</dbReference>
<evidence type="ECO:0000313" key="21">
    <source>
        <dbReference type="Proteomes" id="UP000254329"/>
    </source>
</evidence>
<evidence type="ECO:0000256" key="10">
    <source>
        <dbReference type="ARBA" id="ARBA00023125"/>
    </source>
</evidence>
<comment type="catalytic activity">
    <reaction evidence="15">
        <text>Exonucleolytic cleavage (in the presence of ATP) in either 5'- to 3'- or 3'- to 5'-direction to yield 5'-phosphooligonucleotides.</text>
        <dbReference type="EC" id="3.1.11.5"/>
    </reaction>
</comment>
<gene>
    <name evidence="15 20" type="primary">recB</name>
    <name evidence="20" type="ORF">NCTC1659_01999</name>
</gene>
<evidence type="ECO:0000313" key="20">
    <source>
        <dbReference type="EMBL" id="STO60700.1"/>
    </source>
</evidence>
<sequence length="1215" mass="141958">MANLQDQQSSEQTSPSQPFNPISTPLSAVSLIEASAGTGKTHSIVSLYIRLLLQAGENNFPQALEVNQILVVTFTEMATQELKQRIGERISQTKQQLIQYEQHRDKTLIEDQFTRELLPYIQDIKLAIYRLTLAEQNLDISAISTIHSFCRQVLMQYAFNSGVHFNMELVTDETDLIKRLANELWRENFYQQPLFVANFIFNKLGSPNGLLSEIEKKYLTNPPKVNTNKPHLLEGNLQLFLKEQVGPQLEKINEFKQCWLDNEQTLKDLVVEKKWRKDWFESRFNKMRDWANNLYVISPPDQAKYFYQSELAKKEPEVSHALFAELESLAANEIAQMTNNVSVLLYHCMQELSRKVLDYKLTHQQKGFDDLLRLVREALYQPQGQELAQLIRHQYPFAMIDEFQDTDQQQYDIFKRIYMESAEGNSGFIMIGDPKQSIYKFRGADIFTYLKATENAQHQFNLGENWRSTQPLIQVVNHLFDFQEPPPFLYKKIKFQQIAKGLNYDEQGNLIPHQFLLNGKAEPALRCYMTDGNDDQLAENCALSIEHWLQSAVRNQAVLDNKPLRAKNIAVLVSSFFQAEKIQKALSAKGISSVYLSDTSNVFDSITAQELLSILRACLNPLNENNILNAISSSLFAKSSAEIFQIKQDESLWESYVERFIAYQKQWQKQGVLPMLHHLFNAEKINENLQIMTQGERKMTDLWHLSELLQHAARLNDTEAALLRWFEKQIQGEDRLEEQIRLESDRELVKIVTLHKSKGLAYDLVWLPFICKPSRFHDNSINTYYDEDKEQVLWDMDKQHSEYIEKERMAEDIRLLYVALTRAKYQIVVNLPTVFDKKWNALLYVLSKGEIGINKNITEYDTNELLTPMIEQLGDKCIFVENAEQLLAEQREHVAMEEELQPVTAEEFHGWIERDWTVTSFTEITYRHQRNKALHAQQKIQSAVEIEGVFDQARDYDFKDNKRLIQPISSDVELNVVSDYPAGFSPFDFPHGTHIGTEIHRYFEKYNMEQALNEEHLSKLCQALQLSDEWQISLHQWIEAIFNTPLIEGYTAFTLGNIKQQDCLKEMQFYLKLNQRFNQNAFNQLLHKYHHLPSPPLLMESIQGMVRGFIDLVVRFEGKYYLLDYKSNLLGNSPRDYEQDNLSKAMCNSHYDWQYLIYTIALHRYLKERDKNYDYERDFGGVIYTFLRGMNGKDSSGVFFDKPDWRLISELESLF</sequence>
<dbReference type="EC" id="5.6.2.4" evidence="15"/>
<dbReference type="InterPro" id="IPR011604">
    <property type="entry name" value="PDDEXK-like_dom_sf"/>
</dbReference>
<feature type="region of interest" description="Disordered" evidence="17">
    <location>
        <begin position="1"/>
        <end position="21"/>
    </location>
</feature>
<feature type="region of interest" description="DNA-binding and helicase activity, interacts with RecC" evidence="15">
    <location>
        <begin position="1"/>
        <end position="888"/>
    </location>
</feature>
<comment type="miscellaneous">
    <text evidence="15">In the RecBCD complex, RecB has a slow 3'-5' helicase, an exonuclease activity and loads RecA onto ssDNA, RecD has a fast 5'-3' helicase activity, while RecC stimulates the ATPase and processivity of the RecB helicase and contributes to recognition of the Chi site.</text>
</comment>
<dbReference type="GO" id="GO:0000724">
    <property type="term" value="P:double-strand break repair via homologous recombination"/>
    <property type="evidence" value="ECO:0007669"/>
    <property type="project" value="UniProtKB-UniRule"/>
</dbReference>
<dbReference type="NCBIfam" id="TIGR00609">
    <property type="entry name" value="recB"/>
    <property type="match status" value="1"/>
</dbReference>
<organism evidence="20 21">
    <name type="scientific">Canicola haemoglobinophilus</name>
    <dbReference type="NCBI Taxonomy" id="733"/>
    <lineage>
        <taxon>Bacteria</taxon>
        <taxon>Pseudomonadati</taxon>
        <taxon>Pseudomonadota</taxon>
        <taxon>Gammaproteobacteria</taxon>
        <taxon>Pasteurellales</taxon>
        <taxon>Pasteurellaceae</taxon>
        <taxon>Canicola</taxon>
    </lineage>
</organism>
<evidence type="ECO:0000256" key="6">
    <source>
        <dbReference type="ARBA" id="ARBA00022806"/>
    </source>
</evidence>
<dbReference type="Proteomes" id="UP000254329">
    <property type="component" value="Unassembled WGS sequence"/>
</dbReference>
<dbReference type="Pfam" id="PF13361">
    <property type="entry name" value="UvrD_C"/>
    <property type="match status" value="1"/>
</dbReference>
<evidence type="ECO:0000256" key="2">
    <source>
        <dbReference type="ARBA" id="ARBA00022723"/>
    </source>
</evidence>
<dbReference type="GO" id="GO:0000287">
    <property type="term" value="F:magnesium ion binding"/>
    <property type="evidence" value="ECO:0007669"/>
    <property type="project" value="UniProtKB-UniRule"/>
</dbReference>
<evidence type="ECO:0000256" key="7">
    <source>
        <dbReference type="ARBA" id="ARBA00022839"/>
    </source>
</evidence>
<accession>A0A377HWP1</accession>
<keyword evidence="3 15" id="KW-0547">Nucleotide-binding</keyword>
<keyword evidence="7 15" id="KW-0269">Exonuclease</keyword>
<evidence type="ECO:0000256" key="14">
    <source>
        <dbReference type="ARBA" id="ARBA00048988"/>
    </source>
</evidence>
<dbReference type="InterPro" id="IPR014016">
    <property type="entry name" value="UvrD-like_ATP-bd"/>
</dbReference>
<keyword evidence="12 15" id="KW-0413">Isomerase</keyword>
<name>A0A377HWP1_9PAST</name>
<feature type="binding site" evidence="15">
    <location>
        <position position="1124"/>
    </location>
    <ligand>
        <name>Mg(2+)</name>
        <dbReference type="ChEBI" id="CHEBI:18420"/>
    </ligand>
</feature>
<reference evidence="20 21" key="1">
    <citation type="submission" date="2018-06" db="EMBL/GenBank/DDBJ databases">
        <authorList>
            <consortium name="Pathogen Informatics"/>
            <person name="Doyle S."/>
        </authorList>
    </citation>
    <scope>NUCLEOTIDE SEQUENCE [LARGE SCALE GENOMIC DNA]</scope>
    <source>
        <strain evidence="20 21">NCTC1659</strain>
    </source>
</reference>
<keyword evidence="2 15" id="KW-0479">Metal-binding</keyword>
<evidence type="ECO:0000256" key="1">
    <source>
        <dbReference type="ARBA" id="ARBA00022722"/>
    </source>
</evidence>
<dbReference type="Gene3D" id="3.40.50.300">
    <property type="entry name" value="P-loop containing nucleotide triphosphate hydrolases"/>
    <property type="match status" value="2"/>
</dbReference>
<dbReference type="SUPFAM" id="SSF52980">
    <property type="entry name" value="Restriction endonuclease-like"/>
    <property type="match status" value="1"/>
</dbReference>
<evidence type="ECO:0000256" key="4">
    <source>
        <dbReference type="ARBA" id="ARBA00022763"/>
    </source>
</evidence>
<keyword evidence="6 15" id="KW-0347">Helicase</keyword>
<feature type="binding site" evidence="16">
    <location>
        <begin position="34"/>
        <end position="41"/>
    </location>
    <ligand>
        <name>ATP</name>
        <dbReference type="ChEBI" id="CHEBI:30616"/>
    </ligand>
</feature>
<dbReference type="EMBL" id="UGHF01000001">
    <property type="protein sequence ID" value="STO60700.1"/>
    <property type="molecule type" value="Genomic_DNA"/>
</dbReference>
<evidence type="ECO:0000256" key="9">
    <source>
        <dbReference type="ARBA" id="ARBA00022842"/>
    </source>
</evidence>
<keyword evidence="10 15" id="KW-0238">DNA-binding</keyword>
<dbReference type="InterPro" id="IPR000212">
    <property type="entry name" value="DNA_helicase_UvrD/REP"/>
</dbReference>
<keyword evidence="4 15" id="KW-0227">DNA damage</keyword>
<comment type="similarity">
    <text evidence="15">Belongs to the helicase family. UvrD subfamily.</text>
</comment>
<dbReference type="Pfam" id="PF00580">
    <property type="entry name" value="UvrD-helicase"/>
    <property type="match status" value="1"/>
</dbReference>